<dbReference type="Gene3D" id="2.60.120.480">
    <property type="entry name" value="Ureidoglycolate hydrolase"/>
    <property type="match status" value="1"/>
</dbReference>
<evidence type="ECO:0000313" key="6">
    <source>
        <dbReference type="Proteomes" id="UP000594118"/>
    </source>
</evidence>
<keyword evidence="3" id="KW-0456">Lyase</keyword>
<dbReference type="InterPro" id="IPR007247">
    <property type="entry name" value="Ureidogly_lyase"/>
</dbReference>
<reference evidence="5 6" key="1">
    <citation type="submission" date="2019-10" db="EMBL/GenBank/DDBJ databases">
        <title>Pseudopuniceibacterium sp. HQ09 islated from Antarctica.</title>
        <authorList>
            <person name="Liao L."/>
            <person name="Su S."/>
            <person name="Chen B."/>
            <person name="Yu Y."/>
        </authorList>
    </citation>
    <scope>NUCLEOTIDE SEQUENCE [LARGE SCALE GENOMIC DNA]</scope>
    <source>
        <strain evidence="5 6">HQ09</strain>
    </source>
</reference>
<comment type="subunit">
    <text evidence="1">Homodimer.</text>
</comment>
<dbReference type="GO" id="GO:0006144">
    <property type="term" value="P:purine nucleobase metabolic process"/>
    <property type="evidence" value="ECO:0007669"/>
    <property type="project" value="UniProtKB-KW"/>
</dbReference>
<dbReference type="PANTHER" id="PTHR21221:SF1">
    <property type="entry name" value="UREIDOGLYCOLATE LYASE"/>
    <property type="match status" value="1"/>
</dbReference>
<keyword evidence="6" id="KW-1185">Reference proteome</keyword>
<dbReference type="SUPFAM" id="SSF51182">
    <property type="entry name" value="RmlC-like cupins"/>
    <property type="match status" value="1"/>
</dbReference>
<dbReference type="InterPro" id="IPR047233">
    <property type="entry name" value="UAH_cupin"/>
</dbReference>
<dbReference type="InterPro" id="IPR024060">
    <property type="entry name" value="Ureidoglycolate_lyase_dom_sf"/>
</dbReference>
<sequence length="180" mass="19503">MTDRHPDPTPALRQIQARPLSPEAFAPYGHVARPGLGAVKAIRGGHVLLSKSDTDFPHDPEATEPRLDFYEVPPEQDLLVATVIERHVLSSQMFSPMGAARWLVVVWPEGPEGAPLAFVAGPQDVVTYAPGLWHHGIVALDQPACFTSLMWKTGEAARDTEFLTLSAPWGIRWPAGTGAA</sequence>
<keyword evidence="2" id="KW-0659">Purine metabolism</keyword>
<evidence type="ECO:0008006" key="7">
    <source>
        <dbReference type="Google" id="ProtNLM"/>
    </source>
</evidence>
<dbReference type="Pfam" id="PF04115">
    <property type="entry name" value="Ureidogly_lyase"/>
    <property type="match status" value="1"/>
</dbReference>
<protein>
    <recommendedName>
        <fullName evidence="7">Ureidoglycolate hydrolase</fullName>
    </recommendedName>
</protein>
<name>A0A7L9WR31_9RHOB</name>
<dbReference type="RefSeq" id="WP_193080493.1">
    <property type="nucleotide sequence ID" value="NZ_CP045201.1"/>
</dbReference>
<evidence type="ECO:0000256" key="1">
    <source>
        <dbReference type="ARBA" id="ARBA00011738"/>
    </source>
</evidence>
<dbReference type="EMBL" id="CP045201">
    <property type="protein sequence ID" value="QOL82383.1"/>
    <property type="molecule type" value="Genomic_DNA"/>
</dbReference>
<comment type="catalytic activity">
    <reaction evidence="4">
        <text>(S)-ureidoglycolate = urea + glyoxylate</text>
        <dbReference type="Rhea" id="RHEA:11304"/>
        <dbReference type="ChEBI" id="CHEBI:16199"/>
        <dbReference type="ChEBI" id="CHEBI:36655"/>
        <dbReference type="ChEBI" id="CHEBI:57296"/>
        <dbReference type="EC" id="4.3.2.3"/>
    </reaction>
</comment>
<organism evidence="5 6">
    <name type="scientific">Pseudooceanicola spongiae</name>
    <dbReference type="NCBI Taxonomy" id="2613965"/>
    <lineage>
        <taxon>Bacteria</taxon>
        <taxon>Pseudomonadati</taxon>
        <taxon>Pseudomonadota</taxon>
        <taxon>Alphaproteobacteria</taxon>
        <taxon>Rhodobacterales</taxon>
        <taxon>Paracoccaceae</taxon>
        <taxon>Pseudooceanicola</taxon>
    </lineage>
</organism>
<proteinExistence type="predicted"/>
<dbReference type="Proteomes" id="UP000594118">
    <property type="component" value="Chromosome"/>
</dbReference>
<dbReference type="AlphaFoldDB" id="A0A7L9WR31"/>
<evidence type="ECO:0000256" key="2">
    <source>
        <dbReference type="ARBA" id="ARBA00022631"/>
    </source>
</evidence>
<evidence type="ECO:0000256" key="3">
    <source>
        <dbReference type="ARBA" id="ARBA00023239"/>
    </source>
</evidence>
<dbReference type="PANTHER" id="PTHR21221">
    <property type="entry name" value="UREIDOGLYCOLATE HYDROLASE"/>
    <property type="match status" value="1"/>
</dbReference>
<evidence type="ECO:0000313" key="5">
    <source>
        <dbReference type="EMBL" id="QOL82383.1"/>
    </source>
</evidence>
<evidence type="ECO:0000256" key="4">
    <source>
        <dbReference type="ARBA" id="ARBA00047684"/>
    </source>
</evidence>
<accession>A0A7L9WR31</accession>
<dbReference type="GO" id="GO:0004848">
    <property type="term" value="F:ureidoglycolate hydrolase activity"/>
    <property type="evidence" value="ECO:0007669"/>
    <property type="project" value="InterPro"/>
</dbReference>
<dbReference type="CDD" id="cd20298">
    <property type="entry name" value="cupin_UAH"/>
    <property type="match status" value="1"/>
</dbReference>
<dbReference type="InterPro" id="IPR011051">
    <property type="entry name" value="RmlC_Cupin_sf"/>
</dbReference>
<dbReference type="GO" id="GO:0000256">
    <property type="term" value="P:allantoin catabolic process"/>
    <property type="evidence" value="ECO:0007669"/>
    <property type="project" value="InterPro"/>
</dbReference>
<gene>
    <name evidence="5" type="ORF">F3W81_17055</name>
</gene>
<dbReference type="KEGG" id="pshq:F3W81_17055"/>
<dbReference type="GO" id="GO:0050385">
    <property type="term" value="F:ureidoglycolate lyase activity"/>
    <property type="evidence" value="ECO:0007669"/>
    <property type="project" value="UniProtKB-EC"/>
</dbReference>